<dbReference type="Proteomes" id="UP000315303">
    <property type="component" value="Unassembled WGS sequence"/>
</dbReference>
<dbReference type="EMBL" id="SAWY01000019">
    <property type="protein sequence ID" value="TPH15579.1"/>
    <property type="molecule type" value="Genomic_DNA"/>
</dbReference>
<evidence type="ECO:0000313" key="1">
    <source>
        <dbReference type="EMBL" id="TPH15579.1"/>
    </source>
</evidence>
<name>A0A502KYN2_9GAMM</name>
<keyword evidence="2" id="KW-1185">Reference proteome</keyword>
<accession>A0A502KYN2</accession>
<organism evidence="1 2">
    <name type="scientific">Litorilituus lipolyticus</name>
    <dbReference type="NCBI Taxonomy" id="2491017"/>
    <lineage>
        <taxon>Bacteria</taxon>
        <taxon>Pseudomonadati</taxon>
        <taxon>Pseudomonadota</taxon>
        <taxon>Gammaproteobacteria</taxon>
        <taxon>Alteromonadales</taxon>
        <taxon>Colwelliaceae</taxon>
        <taxon>Litorilituus</taxon>
    </lineage>
</organism>
<protein>
    <submittedName>
        <fullName evidence="1">DUF2750 domain-containing protein</fullName>
    </submittedName>
</protein>
<dbReference type="OrthoDB" id="2936081at2"/>
<dbReference type="Pfam" id="PF11042">
    <property type="entry name" value="DUF2750"/>
    <property type="match status" value="1"/>
</dbReference>
<reference evidence="1 2" key="1">
    <citation type="submission" date="2019-01" db="EMBL/GenBank/DDBJ databases">
        <title>Litorilituus lipolytica sp. nov., isolated from intertidal sand of the Yellow Sea in China.</title>
        <authorList>
            <person name="Liu A."/>
        </authorList>
    </citation>
    <scope>NUCLEOTIDE SEQUENCE [LARGE SCALE GENOMIC DNA]</scope>
    <source>
        <strain evidence="1 2">RZ04</strain>
    </source>
</reference>
<gene>
    <name evidence="1" type="ORF">EPA86_08335</name>
</gene>
<comment type="caution">
    <text evidence="1">The sequence shown here is derived from an EMBL/GenBank/DDBJ whole genome shotgun (WGS) entry which is preliminary data.</text>
</comment>
<proteinExistence type="predicted"/>
<sequence length="130" mass="15257">MSLNSQDLDTIENYNEEQRLSFLIQQAIEHNSLWILADEHGCVMLNTDDEDCVPVWPNEALAQRWATEEWQQCQAEAITLNKWFSRWTMGLLDDELALVAFPNQQNQGLVIYPDEFEEMLKKAQRKKGRK</sequence>
<evidence type="ECO:0000313" key="2">
    <source>
        <dbReference type="Proteomes" id="UP000315303"/>
    </source>
</evidence>
<dbReference type="RefSeq" id="WP_140602978.1">
    <property type="nucleotide sequence ID" value="NZ_SAWY01000019.1"/>
</dbReference>
<dbReference type="AlphaFoldDB" id="A0A502KYN2"/>
<dbReference type="InterPro" id="IPR021284">
    <property type="entry name" value="DUF2750"/>
</dbReference>